<gene>
    <name evidence="1" type="ORF">CEXT_34561</name>
</gene>
<name>A0AAV4XHZ4_CAEEX</name>
<evidence type="ECO:0000313" key="2">
    <source>
        <dbReference type="Proteomes" id="UP001054945"/>
    </source>
</evidence>
<dbReference type="Proteomes" id="UP001054945">
    <property type="component" value="Unassembled WGS sequence"/>
</dbReference>
<proteinExistence type="predicted"/>
<feature type="non-terminal residue" evidence="1">
    <location>
        <position position="53"/>
    </location>
</feature>
<dbReference type="EMBL" id="BPLR01000262">
    <property type="protein sequence ID" value="GIY93393.1"/>
    <property type="molecule type" value="Genomic_DNA"/>
</dbReference>
<comment type="caution">
    <text evidence="1">The sequence shown here is derived from an EMBL/GenBank/DDBJ whole genome shotgun (WGS) entry which is preliminary data.</text>
</comment>
<evidence type="ECO:0000313" key="1">
    <source>
        <dbReference type="EMBL" id="GIY93393.1"/>
    </source>
</evidence>
<dbReference type="AlphaFoldDB" id="A0AAV4XHZ4"/>
<sequence length="53" mass="6333">MFQRRKTNQENFSSRCSRILFWKSAAASNQRTILKHNEPTNLRSTICPRRHSK</sequence>
<protein>
    <submittedName>
        <fullName evidence="1">Uncharacterized protein</fullName>
    </submittedName>
</protein>
<keyword evidence="2" id="KW-1185">Reference proteome</keyword>
<reference evidence="1 2" key="1">
    <citation type="submission" date="2021-06" db="EMBL/GenBank/DDBJ databases">
        <title>Caerostris extrusa draft genome.</title>
        <authorList>
            <person name="Kono N."/>
            <person name="Arakawa K."/>
        </authorList>
    </citation>
    <scope>NUCLEOTIDE SEQUENCE [LARGE SCALE GENOMIC DNA]</scope>
</reference>
<organism evidence="1 2">
    <name type="scientific">Caerostris extrusa</name>
    <name type="common">Bark spider</name>
    <name type="synonym">Caerostris bankana</name>
    <dbReference type="NCBI Taxonomy" id="172846"/>
    <lineage>
        <taxon>Eukaryota</taxon>
        <taxon>Metazoa</taxon>
        <taxon>Ecdysozoa</taxon>
        <taxon>Arthropoda</taxon>
        <taxon>Chelicerata</taxon>
        <taxon>Arachnida</taxon>
        <taxon>Araneae</taxon>
        <taxon>Araneomorphae</taxon>
        <taxon>Entelegynae</taxon>
        <taxon>Araneoidea</taxon>
        <taxon>Araneidae</taxon>
        <taxon>Caerostris</taxon>
    </lineage>
</organism>
<accession>A0AAV4XHZ4</accession>